<dbReference type="SMART" id="SM01019">
    <property type="entry name" value="B3"/>
    <property type="match status" value="1"/>
</dbReference>
<dbReference type="GO" id="GO:0005634">
    <property type="term" value="C:nucleus"/>
    <property type="evidence" value="ECO:0007669"/>
    <property type="project" value="UniProtKB-SubCell"/>
</dbReference>
<evidence type="ECO:0000256" key="7">
    <source>
        <dbReference type="ARBA" id="ARBA00023163"/>
    </source>
</evidence>
<accession>A0A200R1T3</accession>
<dbReference type="GO" id="GO:0006355">
    <property type="term" value="P:regulation of DNA-templated transcription"/>
    <property type="evidence" value="ECO:0007669"/>
    <property type="project" value="UniProtKB-ARBA"/>
</dbReference>
<name>A0A200R1T3_MACCD</name>
<keyword evidence="5" id="KW-0805">Transcription regulation</keyword>
<dbReference type="Pfam" id="PF02362">
    <property type="entry name" value="B3"/>
    <property type="match status" value="1"/>
</dbReference>
<dbReference type="GO" id="GO:0008270">
    <property type="term" value="F:zinc ion binding"/>
    <property type="evidence" value="ECO:0007669"/>
    <property type="project" value="UniProtKB-KW"/>
</dbReference>
<evidence type="ECO:0000256" key="4">
    <source>
        <dbReference type="ARBA" id="ARBA00022833"/>
    </source>
</evidence>
<dbReference type="PROSITE" id="PS50863">
    <property type="entry name" value="B3"/>
    <property type="match status" value="1"/>
</dbReference>
<keyword evidence="3" id="KW-0863">Zinc-finger</keyword>
<keyword evidence="8" id="KW-0539">Nucleus</keyword>
<comment type="subcellular location">
    <subcellularLocation>
        <location evidence="1">Nucleus</location>
    </subcellularLocation>
</comment>
<proteinExistence type="predicted"/>
<dbReference type="Proteomes" id="UP000195402">
    <property type="component" value="Unassembled WGS sequence"/>
</dbReference>
<keyword evidence="7" id="KW-0804">Transcription</keyword>
<dbReference type="Pfam" id="PF25813">
    <property type="entry name" value="zf_VAL1_N"/>
    <property type="match status" value="1"/>
</dbReference>
<organism evidence="10 11">
    <name type="scientific">Macleaya cordata</name>
    <name type="common">Five-seeded plume-poppy</name>
    <name type="synonym">Bocconia cordata</name>
    <dbReference type="NCBI Taxonomy" id="56857"/>
    <lineage>
        <taxon>Eukaryota</taxon>
        <taxon>Viridiplantae</taxon>
        <taxon>Streptophyta</taxon>
        <taxon>Embryophyta</taxon>
        <taxon>Tracheophyta</taxon>
        <taxon>Spermatophyta</taxon>
        <taxon>Magnoliopsida</taxon>
        <taxon>Ranunculales</taxon>
        <taxon>Papaveraceae</taxon>
        <taxon>Papaveroideae</taxon>
        <taxon>Macleaya</taxon>
    </lineage>
</organism>
<feature type="domain" description="TF-B3" evidence="9">
    <location>
        <begin position="296"/>
        <end position="397"/>
    </location>
</feature>
<dbReference type="PANTHER" id="PTHR46245:SF2">
    <property type="entry name" value="B3 DOMAIN-CONTAINING TRANSCRIPTION REPRESSOR VAL2"/>
    <property type="match status" value="1"/>
</dbReference>
<dbReference type="InterPro" id="IPR003340">
    <property type="entry name" value="B3_DNA-bd"/>
</dbReference>
<keyword evidence="2" id="KW-0479">Metal-binding</keyword>
<evidence type="ECO:0000256" key="6">
    <source>
        <dbReference type="ARBA" id="ARBA00023125"/>
    </source>
</evidence>
<evidence type="ECO:0000256" key="1">
    <source>
        <dbReference type="ARBA" id="ARBA00004123"/>
    </source>
</evidence>
<keyword evidence="4" id="KW-0862">Zinc</keyword>
<evidence type="ECO:0000313" key="11">
    <source>
        <dbReference type="Proteomes" id="UP000195402"/>
    </source>
</evidence>
<dbReference type="CDD" id="cd10017">
    <property type="entry name" value="B3_DNA"/>
    <property type="match status" value="1"/>
</dbReference>
<keyword evidence="6" id="KW-0238">DNA-binding</keyword>
<gene>
    <name evidence="10" type="ORF">BVC80_1543g117</name>
</gene>
<dbReference type="FunFam" id="2.40.330.10:FF:000006">
    <property type="entry name" value="B3 domain-containing transcription repressor VAL1"/>
    <property type="match status" value="1"/>
</dbReference>
<dbReference type="InParanoid" id="A0A200R1T3"/>
<evidence type="ECO:0000256" key="8">
    <source>
        <dbReference type="ARBA" id="ARBA00023242"/>
    </source>
</evidence>
<reference evidence="10 11" key="1">
    <citation type="journal article" date="2017" name="Mol. Plant">
        <title>The Genome of Medicinal Plant Macleaya cordata Provides New Insights into Benzylisoquinoline Alkaloids Metabolism.</title>
        <authorList>
            <person name="Liu X."/>
            <person name="Liu Y."/>
            <person name="Huang P."/>
            <person name="Ma Y."/>
            <person name="Qing Z."/>
            <person name="Tang Q."/>
            <person name="Cao H."/>
            <person name="Cheng P."/>
            <person name="Zheng Y."/>
            <person name="Yuan Z."/>
            <person name="Zhou Y."/>
            <person name="Liu J."/>
            <person name="Tang Z."/>
            <person name="Zhuo Y."/>
            <person name="Zhang Y."/>
            <person name="Yu L."/>
            <person name="Huang J."/>
            <person name="Yang P."/>
            <person name="Peng Q."/>
            <person name="Zhang J."/>
            <person name="Jiang W."/>
            <person name="Zhang Z."/>
            <person name="Lin K."/>
            <person name="Ro D.K."/>
            <person name="Chen X."/>
            <person name="Xiong X."/>
            <person name="Shang Y."/>
            <person name="Huang S."/>
            <person name="Zeng J."/>
        </authorList>
    </citation>
    <scope>NUCLEOTIDE SEQUENCE [LARGE SCALE GENOMIC DNA]</scope>
    <source>
        <strain evidence="11">cv. BLH2017</strain>
        <tissue evidence="10">Root</tissue>
    </source>
</reference>
<evidence type="ECO:0000313" key="10">
    <source>
        <dbReference type="EMBL" id="OVA16677.1"/>
    </source>
</evidence>
<dbReference type="EMBL" id="MVGT01000481">
    <property type="protein sequence ID" value="OVA16677.1"/>
    <property type="molecule type" value="Genomic_DNA"/>
</dbReference>
<dbReference type="AlphaFoldDB" id="A0A200R1T3"/>
<evidence type="ECO:0000259" key="9">
    <source>
        <dbReference type="PROSITE" id="PS50863"/>
    </source>
</evidence>
<dbReference type="InterPro" id="IPR057743">
    <property type="entry name" value="Zfn_VAL1-3_N"/>
</dbReference>
<comment type="caution">
    <text evidence="10">The sequence shown here is derived from an EMBL/GenBank/DDBJ whole genome shotgun (WGS) entry which is preliminary data.</text>
</comment>
<evidence type="ECO:0000256" key="5">
    <source>
        <dbReference type="ARBA" id="ARBA00023015"/>
    </source>
</evidence>
<dbReference type="PANTHER" id="PTHR46245">
    <property type="entry name" value="B3 DOMAIN-CONTAINING PROTEIN OS07G0563300"/>
    <property type="match status" value="1"/>
</dbReference>
<dbReference type="SUPFAM" id="SSF101936">
    <property type="entry name" value="DNA-binding pseudobarrel domain"/>
    <property type="match status" value="1"/>
</dbReference>
<evidence type="ECO:0000256" key="2">
    <source>
        <dbReference type="ARBA" id="ARBA00022723"/>
    </source>
</evidence>
<dbReference type="Gene3D" id="2.40.330.10">
    <property type="entry name" value="DNA-binding pseudobarrel domain"/>
    <property type="match status" value="1"/>
</dbReference>
<dbReference type="STRING" id="56857.A0A200R1T3"/>
<protein>
    <submittedName>
        <fullName evidence="10">B3 DNA binding domain</fullName>
    </submittedName>
</protein>
<dbReference type="OrthoDB" id="757982at2759"/>
<sequence>MAILQVLEILNVETLDFGYSVDRLGQYVKMAILPIEPCKYSGLLLENSIALKDFWLPENWERDHVLLPPEDLRKIVLDPGEWRRRATSSIKWRKGWDLRCGGFANLCDKCGFAYEQLFFCDTFHLKESGWRECSSCGKRLHCGCIASKSLLELLDDGSVECISCMKSSHSSMPSDEKPYGFSKMDGHSIDVGKILQMGKHMEGNEQNSLLQSLKNDSNGYLSQIKIEQDIPSVGEVGFTRPPVARPEATKDMLHVARPTVEGRGRNQLLPRYWPRLTEQELQQISGHSKSTIVPLFEKVLTASDASRIGRLVLPKACAEAYFPRLSLPEGLPLRIQDAKGNDWVFQFRFWPNNNSRMYVLEGIAPCIQSMQLEAGDTVTFSRIDPEGKLLMGFRKASTSNSVALQVIPPDICSYTLRSHGCGKTCYGVPDDVSPKELENLLRLNMDFKKRRITANEKAAQEHEASSGLDTLATTAVLGENWGDSNTPSVLTTSKHPRHRLGCTCIVCIQSSPSGKGPKHKPTRTCK</sequence>
<dbReference type="OMA" id="HLHQTGW"/>
<dbReference type="GO" id="GO:0003677">
    <property type="term" value="F:DNA binding"/>
    <property type="evidence" value="ECO:0007669"/>
    <property type="project" value="UniProtKB-KW"/>
</dbReference>
<dbReference type="InterPro" id="IPR015300">
    <property type="entry name" value="DNA-bd_pseudobarrel_sf"/>
</dbReference>
<evidence type="ECO:0000256" key="3">
    <source>
        <dbReference type="ARBA" id="ARBA00022771"/>
    </source>
</evidence>
<keyword evidence="11" id="KW-1185">Reference proteome</keyword>